<feature type="non-terminal residue" evidence="6">
    <location>
        <position position="294"/>
    </location>
</feature>
<keyword evidence="4 5" id="KW-0472">Membrane</keyword>
<accession>A0AAV5V6B0</accession>
<feature type="transmembrane region" description="Helical" evidence="5">
    <location>
        <begin position="70"/>
        <end position="93"/>
    </location>
</feature>
<feature type="transmembrane region" description="Helical" evidence="5">
    <location>
        <begin position="264"/>
        <end position="284"/>
    </location>
</feature>
<feature type="transmembrane region" description="Helical" evidence="5">
    <location>
        <begin position="152"/>
        <end position="169"/>
    </location>
</feature>
<evidence type="ECO:0000256" key="1">
    <source>
        <dbReference type="ARBA" id="ARBA00004141"/>
    </source>
</evidence>
<evidence type="ECO:0000313" key="7">
    <source>
        <dbReference type="Proteomes" id="UP001432322"/>
    </source>
</evidence>
<dbReference type="PANTHER" id="PTHR23510">
    <property type="entry name" value="INNER MEMBRANE TRANSPORT PROTEIN YAJR"/>
    <property type="match status" value="1"/>
</dbReference>
<evidence type="ECO:0000256" key="4">
    <source>
        <dbReference type="ARBA" id="ARBA00023136"/>
    </source>
</evidence>
<dbReference type="GO" id="GO:0005765">
    <property type="term" value="C:lysosomal membrane"/>
    <property type="evidence" value="ECO:0007669"/>
    <property type="project" value="TreeGrafter"/>
</dbReference>
<dbReference type="Proteomes" id="UP001432322">
    <property type="component" value="Unassembled WGS sequence"/>
</dbReference>
<dbReference type="InterPro" id="IPR036259">
    <property type="entry name" value="MFS_trans_sf"/>
</dbReference>
<feature type="transmembrane region" description="Helical" evidence="5">
    <location>
        <begin position="113"/>
        <end position="132"/>
    </location>
</feature>
<dbReference type="PANTHER" id="PTHR23510:SF25">
    <property type="entry name" value="MFS DOMAIN-CONTAINING PROTEIN"/>
    <property type="match status" value="1"/>
</dbReference>
<keyword evidence="2 5" id="KW-0812">Transmembrane</keyword>
<gene>
    <name evidence="6" type="ORF">PFISCL1PPCAC_4677</name>
</gene>
<dbReference type="EMBL" id="BTSY01000002">
    <property type="protein sequence ID" value="GMT13380.1"/>
    <property type="molecule type" value="Genomic_DNA"/>
</dbReference>
<comment type="caution">
    <text evidence="6">The sequence shown here is derived from an EMBL/GenBank/DDBJ whole genome shotgun (WGS) entry which is preliminary data.</text>
</comment>
<evidence type="ECO:0008006" key="8">
    <source>
        <dbReference type="Google" id="ProtNLM"/>
    </source>
</evidence>
<comment type="subcellular location">
    <subcellularLocation>
        <location evidence="1">Membrane</location>
        <topology evidence="1">Multi-pass membrane protein</topology>
    </subcellularLocation>
</comment>
<feature type="transmembrane region" description="Helical" evidence="5">
    <location>
        <begin position="190"/>
        <end position="212"/>
    </location>
</feature>
<evidence type="ECO:0000256" key="5">
    <source>
        <dbReference type="SAM" id="Phobius"/>
    </source>
</evidence>
<protein>
    <recommendedName>
        <fullName evidence="8">G protein-coupled receptor</fullName>
    </recommendedName>
</protein>
<feature type="non-terminal residue" evidence="6">
    <location>
        <position position="1"/>
    </location>
</feature>
<dbReference type="Gene3D" id="1.20.1250.20">
    <property type="entry name" value="MFS general substrate transporter like domains"/>
    <property type="match status" value="1"/>
</dbReference>
<evidence type="ECO:0000313" key="6">
    <source>
        <dbReference type="EMBL" id="GMT13380.1"/>
    </source>
</evidence>
<evidence type="ECO:0000256" key="2">
    <source>
        <dbReference type="ARBA" id="ARBA00022692"/>
    </source>
</evidence>
<proteinExistence type="predicted"/>
<keyword evidence="3 5" id="KW-1133">Transmembrane helix</keyword>
<keyword evidence="7" id="KW-1185">Reference proteome</keyword>
<dbReference type="SUPFAM" id="SSF103473">
    <property type="entry name" value="MFS general substrate transporter"/>
    <property type="match status" value="1"/>
</dbReference>
<feature type="transmembrane region" description="Helical" evidence="5">
    <location>
        <begin position="23"/>
        <end position="43"/>
    </location>
</feature>
<evidence type="ECO:0000256" key="3">
    <source>
        <dbReference type="ARBA" id="ARBA00022989"/>
    </source>
</evidence>
<dbReference type="AlphaFoldDB" id="A0AAV5V6B0"/>
<dbReference type="InterPro" id="IPR051068">
    <property type="entry name" value="MFS_Domain-Containing_Protein"/>
</dbReference>
<name>A0AAV5V6B0_9BILA</name>
<organism evidence="6 7">
    <name type="scientific">Pristionchus fissidentatus</name>
    <dbReference type="NCBI Taxonomy" id="1538716"/>
    <lineage>
        <taxon>Eukaryota</taxon>
        <taxon>Metazoa</taxon>
        <taxon>Ecdysozoa</taxon>
        <taxon>Nematoda</taxon>
        <taxon>Chromadorea</taxon>
        <taxon>Rhabditida</taxon>
        <taxon>Rhabditina</taxon>
        <taxon>Diplogasteromorpha</taxon>
        <taxon>Diplogasteroidea</taxon>
        <taxon>Neodiplogasteridae</taxon>
        <taxon>Pristionchus</taxon>
    </lineage>
</organism>
<reference evidence="6" key="1">
    <citation type="submission" date="2023-10" db="EMBL/GenBank/DDBJ databases">
        <title>Genome assembly of Pristionchus species.</title>
        <authorList>
            <person name="Yoshida K."/>
            <person name="Sommer R.J."/>
        </authorList>
    </citation>
    <scope>NUCLEOTIDE SEQUENCE</scope>
    <source>
        <strain evidence="6">RS5133</strain>
    </source>
</reference>
<sequence length="294" mass="32508">LTSEVKDGCAVVTHWKDIYIVSVFYFFAYVTYQALTIPLYSYLKEIDRDVPIEFYGFITSAFKFLPGRRYVVLLVFILHAVAEGSIIIVRSYVPRISTPADRSAAYGVKNGSVLLSILAGPMIQLLFSLIPFPKGGVILYFDWLKLNAFTGTIWLILLFNIAALYAVAFHIREPSEMKGETVDQPGITTLIAMCMVEKAISGGGFAALFTILNPYITTTFNYPIGQALLILAVGSVACGFFSIVTACLFIFARLGTRIPSSKSFPISLVLCLLMFFMSYPFPIISEKVPVKSGE</sequence>
<feature type="transmembrane region" description="Helical" evidence="5">
    <location>
        <begin position="224"/>
        <end position="252"/>
    </location>
</feature>